<proteinExistence type="predicted"/>
<dbReference type="Proteomes" id="UP000499080">
    <property type="component" value="Unassembled WGS sequence"/>
</dbReference>
<evidence type="ECO:0000313" key="2">
    <source>
        <dbReference type="EMBL" id="GBM86266.1"/>
    </source>
</evidence>
<reference evidence="2 3" key="1">
    <citation type="journal article" date="2019" name="Sci. Rep.">
        <title>Orb-weaving spider Araneus ventricosus genome elucidates the spidroin gene catalogue.</title>
        <authorList>
            <person name="Kono N."/>
            <person name="Nakamura H."/>
            <person name="Ohtoshi R."/>
            <person name="Moran D.A.P."/>
            <person name="Shinohara A."/>
            <person name="Yoshida Y."/>
            <person name="Fujiwara M."/>
            <person name="Mori M."/>
            <person name="Tomita M."/>
            <person name="Arakawa K."/>
        </authorList>
    </citation>
    <scope>NUCLEOTIDE SEQUENCE [LARGE SCALE GENOMIC DNA]</scope>
</reference>
<evidence type="ECO:0000256" key="1">
    <source>
        <dbReference type="SAM" id="MobiDB-lite"/>
    </source>
</evidence>
<protein>
    <submittedName>
        <fullName evidence="2">Uncharacterized protein</fullName>
    </submittedName>
</protein>
<gene>
    <name evidence="2" type="ORF">AVEN_264516_1</name>
</gene>
<sequence length="160" mass="18078">MLTISTFRPPESGKHNFGIVLSVSTITSKTIRYSVGSLSPSSHTRPLATNSPKREEKARRDVVKRPVLHNPEGVCRPRRVDRLEDHPGLTFKENSLRCGSSNAETGREARLWLVKLSSPGQIMRLNLRPASEGMVRGFYVGIWKTRGTEDPRLEGDWRRD</sequence>
<comment type="caution">
    <text evidence="2">The sequence shown here is derived from an EMBL/GenBank/DDBJ whole genome shotgun (WGS) entry which is preliminary data.</text>
</comment>
<keyword evidence="3" id="KW-1185">Reference proteome</keyword>
<dbReference type="AlphaFoldDB" id="A0A4Y2JAM5"/>
<dbReference type="EMBL" id="BGPR01003297">
    <property type="protein sequence ID" value="GBM86266.1"/>
    <property type="molecule type" value="Genomic_DNA"/>
</dbReference>
<name>A0A4Y2JAM5_ARAVE</name>
<evidence type="ECO:0000313" key="3">
    <source>
        <dbReference type="Proteomes" id="UP000499080"/>
    </source>
</evidence>
<feature type="region of interest" description="Disordered" evidence="1">
    <location>
        <begin position="36"/>
        <end position="70"/>
    </location>
</feature>
<feature type="compositionally biased region" description="Basic and acidic residues" evidence="1">
    <location>
        <begin position="52"/>
        <end position="64"/>
    </location>
</feature>
<feature type="compositionally biased region" description="Polar residues" evidence="1">
    <location>
        <begin position="36"/>
        <end position="51"/>
    </location>
</feature>
<organism evidence="2 3">
    <name type="scientific">Araneus ventricosus</name>
    <name type="common">Orbweaver spider</name>
    <name type="synonym">Epeira ventricosa</name>
    <dbReference type="NCBI Taxonomy" id="182803"/>
    <lineage>
        <taxon>Eukaryota</taxon>
        <taxon>Metazoa</taxon>
        <taxon>Ecdysozoa</taxon>
        <taxon>Arthropoda</taxon>
        <taxon>Chelicerata</taxon>
        <taxon>Arachnida</taxon>
        <taxon>Araneae</taxon>
        <taxon>Araneomorphae</taxon>
        <taxon>Entelegynae</taxon>
        <taxon>Araneoidea</taxon>
        <taxon>Araneidae</taxon>
        <taxon>Araneus</taxon>
    </lineage>
</organism>
<accession>A0A4Y2JAM5</accession>